<comment type="similarity">
    <text evidence="2">Belongs to the SDO1/SBDS family.</text>
</comment>
<dbReference type="InterPro" id="IPR039100">
    <property type="entry name" value="Sdo1/SBDS-like"/>
</dbReference>
<dbReference type="InterPro" id="IPR036786">
    <property type="entry name" value="Ribosome_mat_SBDS_N_sf"/>
</dbReference>
<reference evidence="7 8" key="1">
    <citation type="submission" date="2015-07" db="EMBL/GenBank/DDBJ databases">
        <title>The genome of Pseudoloma neurophilia, a relevant intracellular parasite of the zebrafish.</title>
        <authorList>
            <person name="Ndikumana S."/>
            <person name="Pelin A."/>
            <person name="Sanders J."/>
            <person name="Corradi N."/>
        </authorList>
    </citation>
    <scope>NUCLEOTIDE SEQUENCE [LARGE SCALE GENOMIC DNA]</scope>
    <source>
        <strain evidence="7 8">MK1</strain>
    </source>
</reference>
<feature type="domain" description="Ribosome maturation protein SDO1/SBDS N-terminal" evidence="6">
    <location>
        <begin position="13"/>
        <end position="94"/>
    </location>
</feature>
<evidence type="ECO:0000256" key="4">
    <source>
        <dbReference type="ARBA" id="ARBA00022517"/>
    </source>
</evidence>
<evidence type="ECO:0000256" key="2">
    <source>
        <dbReference type="ARBA" id="ARBA00007433"/>
    </source>
</evidence>
<dbReference type="SUPFAM" id="SSF89895">
    <property type="entry name" value="FYSH domain"/>
    <property type="match status" value="1"/>
</dbReference>
<keyword evidence="3" id="KW-0963">Cytoplasm</keyword>
<proteinExistence type="inferred from homology"/>
<sequence length="227" mass="26543">MVFTPSNIKKLVNVSVISLKLNDMIFEVPIYPNMLQSYLKTLVKLEDIMVINRIYKNVSKGEVQTDLNINLLPGNNLDEKIDYILRNGIEKEDDLTRKIQTDKKLRKIALILSKKLKYKNRRVAFDRALELAKKFSIQGDTKLLANQIIREIVKNDSDYDTEKYLISIDSTDYHNLDDILDTIPEKSVDGFHRVDGEQLNRIRTYCDENKIRYTLEYESDCEDEIIC</sequence>
<dbReference type="Gene3D" id="3.30.1250.10">
    <property type="entry name" value="Ribosome maturation protein SBDS, N-terminal domain"/>
    <property type="match status" value="1"/>
</dbReference>
<keyword evidence="8" id="KW-1185">Reference proteome</keyword>
<comment type="subcellular location">
    <subcellularLocation>
        <location evidence="1">Cytoplasm</location>
    </subcellularLocation>
</comment>
<dbReference type="GO" id="GO:0042254">
    <property type="term" value="P:ribosome biogenesis"/>
    <property type="evidence" value="ECO:0007669"/>
    <property type="project" value="UniProtKB-KW"/>
</dbReference>
<dbReference type="GO" id="GO:0005737">
    <property type="term" value="C:cytoplasm"/>
    <property type="evidence" value="ECO:0007669"/>
    <property type="project" value="UniProtKB-SubCell"/>
</dbReference>
<evidence type="ECO:0000256" key="3">
    <source>
        <dbReference type="ARBA" id="ARBA00022490"/>
    </source>
</evidence>
<dbReference type="VEuPathDB" id="MicrosporidiaDB:M153_3700002356"/>
<dbReference type="AlphaFoldDB" id="A0A0R0LXY4"/>
<evidence type="ECO:0000259" key="6">
    <source>
        <dbReference type="Pfam" id="PF01172"/>
    </source>
</evidence>
<organism evidence="7 8">
    <name type="scientific">Pseudoloma neurophilia</name>
    <dbReference type="NCBI Taxonomy" id="146866"/>
    <lineage>
        <taxon>Eukaryota</taxon>
        <taxon>Fungi</taxon>
        <taxon>Fungi incertae sedis</taxon>
        <taxon>Microsporidia</taxon>
        <taxon>Pseudoloma</taxon>
    </lineage>
</organism>
<dbReference type="PANTHER" id="PTHR10927:SF1">
    <property type="entry name" value="RIBOSOME MATURATION PROTEIN SBDS"/>
    <property type="match status" value="1"/>
</dbReference>
<gene>
    <name evidence="7" type="ORF">M153_3700002356</name>
</gene>
<comment type="caution">
    <text evidence="7">The sequence shown here is derived from an EMBL/GenBank/DDBJ whole genome shotgun (WGS) entry which is preliminary data.</text>
</comment>
<dbReference type="OrthoDB" id="10253092at2759"/>
<comment type="subunit">
    <text evidence="5">Associates with the 60S ribosomal subunit.</text>
</comment>
<evidence type="ECO:0000256" key="1">
    <source>
        <dbReference type="ARBA" id="ARBA00004496"/>
    </source>
</evidence>
<keyword evidence="4" id="KW-0690">Ribosome biogenesis</keyword>
<evidence type="ECO:0000313" key="8">
    <source>
        <dbReference type="Proteomes" id="UP000051530"/>
    </source>
</evidence>
<evidence type="ECO:0000313" key="7">
    <source>
        <dbReference type="EMBL" id="KRH94147.1"/>
    </source>
</evidence>
<dbReference type="EMBL" id="LGUB01000129">
    <property type="protein sequence ID" value="KRH94147.1"/>
    <property type="molecule type" value="Genomic_DNA"/>
</dbReference>
<dbReference type="PANTHER" id="PTHR10927">
    <property type="entry name" value="RIBOSOME MATURATION PROTEIN SBDS"/>
    <property type="match status" value="1"/>
</dbReference>
<dbReference type="Proteomes" id="UP000051530">
    <property type="component" value="Unassembled WGS sequence"/>
</dbReference>
<dbReference type="InterPro" id="IPR019783">
    <property type="entry name" value="SDO1/SBDS_N"/>
</dbReference>
<evidence type="ECO:0000256" key="5">
    <source>
        <dbReference type="ARBA" id="ARBA00049708"/>
    </source>
</evidence>
<accession>A0A0R0LXY4</accession>
<dbReference type="Pfam" id="PF01172">
    <property type="entry name" value="SBDS_N"/>
    <property type="match status" value="1"/>
</dbReference>
<protein>
    <submittedName>
        <fullName evidence="7">Putative exosome subunit</fullName>
    </submittedName>
</protein>
<name>A0A0R0LXY4_9MICR</name>